<feature type="domain" description="HNH nuclease" evidence="1">
    <location>
        <begin position="78"/>
        <end position="131"/>
    </location>
</feature>
<dbReference type="Pfam" id="PF14279">
    <property type="entry name" value="HNH_5"/>
    <property type="match status" value="1"/>
</dbReference>
<dbReference type="InterPro" id="IPR029471">
    <property type="entry name" value="HNH_5"/>
</dbReference>
<dbReference type="PANTHER" id="PTHR33877:SF1">
    <property type="entry name" value="TYPE IV METHYL-DIRECTED RESTRICTION ENZYME ECOKMCRA"/>
    <property type="match status" value="1"/>
</dbReference>
<sequence length="155" mass="18582">MKLLRKLKEIFKAEHPHFIYIDYDDYKKWKFLYLFMVRLNKNYKTVKIFRKKYKYHNNIVVIGLRFYGRNVKRRTNGYAKEFIESHPNSSCLYCGTKLTKSNATADHIIPVSKGGNNAKVNLIVCCEDCNGERGDREFYEYLNKKNLTWDKNKFI</sequence>
<dbReference type="InterPro" id="IPR003615">
    <property type="entry name" value="HNH_nuc"/>
</dbReference>
<proteinExistence type="predicted"/>
<accession>A0A8D9CFH0</accession>
<evidence type="ECO:0000313" key="2">
    <source>
        <dbReference type="EMBL" id="CAG7580982.1"/>
    </source>
</evidence>
<keyword evidence="2" id="KW-0378">Hydrolase</keyword>
<dbReference type="PANTHER" id="PTHR33877">
    <property type="entry name" value="SLL1193 PROTEIN"/>
    <property type="match status" value="1"/>
</dbReference>
<evidence type="ECO:0000259" key="1">
    <source>
        <dbReference type="SMART" id="SM00507"/>
    </source>
</evidence>
<dbReference type="Gene3D" id="1.10.30.50">
    <property type="match status" value="1"/>
</dbReference>
<dbReference type="CDD" id="cd00085">
    <property type="entry name" value="HNHc"/>
    <property type="match status" value="1"/>
</dbReference>
<name>A0A8D9CFH0_9VIRU</name>
<reference evidence="2" key="1">
    <citation type="submission" date="2021-06" db="EMBL/GenBank/DDBJ databases">
        <authorList>
            <person name="Gannon L."/>
            <person name="Redgwell R T."/>
            <person name="Michniewski S."/>
            <person name="Harrison D C."/>
            <person name="Millard A."/>
        </authorList>
    </citation>
    <scope>NUCLEOTIDE SEQUENCE</scope>
</reference>
<dbReference type="SMART" id="SM00507">
    <property type="entry name" value="HNHc"/>
    <property type="match status" value="1"/>
</dbReference>
<dbReference type="EMBL" id="OU342829">
    <property type="protein sequence ID" value="CAG7580982.1"/>
    <property type="molecule type" value="Genomic_DNA"/>
</dbReference>
<protein>
    <submittedName>
        <fullName evidence="2">Putative endonuclease</fullName>
    </submittedName>
</protein>
<keyword evidence="2" id="KW-0255">Endonuclease</keyword>
<dbReference type="GO" id="GO:0004519">
    <property type="term" value="F:endonuclease activity"/>
    <property type="evidence" value="ECO:0007669"/>
    <property type="project" value="UniProtKB-KW"/>
</dbReference>
<gene>
    <name evidence="2" type="ORF">SLAVMIC_00622</name>
</gene>
<dbReference type="InterPro" id="IPR052892">
    <property type="entry name" value="NA-targeting_endonuclease"/>
</dbReference>
<organism evidence="2">
    <name type="scientific">uncultured marine phage</name>
    <dbReference type="NCBI Taxonomy" id="707152"/>
    <lineage>
        <taxon>Viruses</taxon>
        <taxon>environmental samples</taxon>
    </lineage>
</organism>
<keyword evidence="2" id="KW-0540">Nuclease</keyword>